<dbReference type="Gramene" id="TraesJAG7B03G04099100.1">
    <property type="protein sequence ID" value="TraesJAG7B03G04099100.1"/>
    <property type="gene ID" value="TraesJAG7B03G04099100"/>
</dbReference>
<dbReference type="AlphaFoldDB" id="A0A3B6SJN6"/>
<dbReference type="Gramene" id="TraesPARA_EIv1.0_2409680.1">
    <property type="protein sequence ID" value="TraesPARA_EIv1.0_2409680.1.CDS"/>
    <property type="gene ID" value="TraesPARA_EIv1.0_2409680"/>
</dbReference>
<organism evidence="2">
    <name type="scientific">Triticum aestivum</name>
    <name type="common">Wheat</name>
    <dbReference type="NCBI Taxonomy" id="4565"/>
    <lineage>
        <taxon>Eukaryota</taxon>
        <taxon>Viridiplantae</taxon>
        <taxon>Streptophyta</taxon>
        <taxon>Embryophyta</taxon>
        <taxon>Tracheophyta</taxon>
        <taxon>Spermatophyta</taxon>
        <taxon>Magnoliopsida</taxon>
        <taxon>Liliopsida</taxon>
        <taxon>Poales</taxon>
        <taxon>Poaceae</taxon>
        <taxon>BOP clade</taxon>
        <taxon>Pooideae</taxon>
        <taxon>Triticodae</taxon>
        <taxon>Triticeae</taxon>
        <taxon>Triticinae</taxon>
        <taxon>Triticum</taxon>
    </lineage>
</organism>
<dbReference type="Gramene" id="TraesCS7B03G0445800.1">
    <property type="protein sequence ID" value="TraesCS7B03G0445800.1.CDS"/>
    <property type="gene ID" value="TraesCS7B03G0445800"/>
</dbReference>
<dbReference type="Gramene" id="TraesSYM5B03G02885340.1">
    <property type="protein sequence ID" value="TraesSYM5B03G02885340.1"/>
    <property type="gene ID" value="TraesSYM5B03G02885340"/>
</dbReference>
<dbReference type="Gramene" id="TraesRN7B0100442100.1">
    <property type="protein sequence ID" value="TraesRN7B0100442100.1"/>
    <property type="gene ID" value="TraesRN7B0100442100"/>
</dbReference>
<dbReference type="OrthoDB" id="670338at2759"/>
<dbReference type="Gramene" id="TraesCLE_scaffold_056844_01G000100.1">
    <property type="protein sequence ID" value="TraesCLE_scaffold_056844_01G000100.1"/>
    <property type="gene ID" value="TraesCLE_scaffold_056844_01G000100"/>
</dbReference>
<keyword evidence="3" id="KW-1185">Reference proteome</keyword>
<evidence type="ECO:0000256" key="1">
    <source>
        <dbReference type="SAM" id="MobiDB-lite"/>
    </source>
</evidence>
<dbReference type="Proteomes" id="UP000019116">
    <property type="component" value="Chromosome 7B"/>
</dbReference>
<dbReference type="Gramene" id="TraesMAC7B03G04111250.1">
    <property type="protein sequence ID" value="TraesMAC7B03G04111250.1"/>
    <property type="gene ID" value="TraesMAC7B03G04111250"/>
</dbReference>
<accession>A0A3B6SJN6</accession>
<dbReference type="EnsemblPlants" id="TraesCS7B02G164800.1">
    <property type="protein sequence ID" value="TraesCS7B02G164800.1"/>
    <property type="gene ID" value="TraesCS7B02G164800"/>
</dbReference>
<proteinExistence type="predicted"/>
<dbReference type="Gramene" id="TraesWEE_scaffold_003627_01G000200.1">
    <property type="protein sequence ID" value="TraesWEE_scaffold_003627_01G000200.1"/>
    <property type="gene ID" value="TraesWEE_scaffold_003627_01G000200"/>
</dbReference>
<dbReference type="Gramene" id="TraesCS7B02G164800.1">
    <property type="protein sequence ID" value="TraesCS7B02G164800.1"/>
    <property type="gene ID" value="TraesCS7B02G164800"/>
</dbReference>
<dbReference type="Gramene" id="TraesNOR7B03G04161560.1">
    <property type="protein sequence ID" value="TraesNOR7B03G04161560.1"/>
    <property type="gene ID" value="TraesNOR7B03G04161560"/>
</dbReference>
<evidence type="ECO:0000313" key="3">
    <source>
        <dbReference type="Proteomes" id="UP000019116"/>
    </source>
</evidence>
<dbReference type="Gramene" id="TraesARI5B03G02899240.1">
    <property type="protein sequence ID" value="TraesARI5B03G02899240.1"/>
    <property type="gene ID" value="TraesARI5B03G02899240"/>
</dbReference>
<feature type="compositionally biased region" description="Acidic residues" evidence="1">
    <location>
        <begin position="84"/>
        <end position="134"/>
    </location>
</feature>
<name>A0A3B6SJN6_WHEAT</name>
<dbReference type="Gramene" id="TraesLDM7B03G04119710.1">
    <property type="protein sequence ID" value="TraesLDM7B03G04119710.1"/>
    <property type="gene ID" value="TraesLDM7B03G04119710"/>
</dbReference>
<dbReference type="Gramene" id="TraesCAD_scaffold_047362_01G000100.1">
    <property type="protein sequence ID" value="TraesCAD_scaffold_047362_01G000100.1"/>
    <property type="gene ID" value="TraesCAD_scaffold_047362_01G000100"/>
</dbReference>
<evidence type="ECO:0000313" key="2">
    <source>
        <dbReference type="EnsemblPlants" id="TraesCS7B02G164800.1"/>
    </source>
</evidence>
<dbReference type="OMA" id="CQTEAAV"/>
<dbReference type="Gramene" id="TraesSTA7B03G04112180.1">
    <property type="protein sequence ID" value="TraesSTA7B03G04112180.1"/>
    <property type="gene ID" value="TraesSTA7B03G04112180"/>
</dbReference>
<reference evidence="2" key="1">
    <citation type="submission" date="2018-08" db="EMBL/GenBank/DDBJ databases">
        <authorList>
            <person name="Rossello M."/>
        </authorList>
    </citation>
    <scope>NUCLEOTIDE SEQUENCE [LARGE SCALE GENOMIC DNA]</scope>
    <source>
        <strain evidence="2">cv. Chinese Spring</strain>
    </source>
</reference>
<protein>
    <submittedName>
        <fullName evidence="2">Uncharacterized protein</fullName>
    </submittedName>
</protein>
<dbReference type="Gramene" id="TraesROB_scaffold_005578_01G000100.1">
    <property type="protein sequence ID" value="TraesROB_scaffold_005578_01G000100.1"/>
    <property type="gene ID" value="TraesROB_scaffold_005578_01G000100"/>
</dbReference>
<reference evidence="2" key="2">
    <citation type="submission" date="2018-10" db="UniProtKB">
        <authorList>
            <consortium name="EnsemblPlants"/>
        </authorList>
    </citation>
    <scope>IDENTIFICATION</scope>
</reference>
<sequence length="166" mass="18201">MAGSRRGGATGAFTVTGKFKPVPEYALTFVRDYDIKGIGAMLAKAAPCSMEERIELFRKNVEQFKKPNAFGTFPNKGMSKAKDEEEEGEESEGEDDEVDADAGDDVYEDDEYSEVEDDEYSEVEDDEDGEGVDEETLKLQVPNEGGRACKKPRLAEGFGCQTEAAV</sequence>
<feature type="region of interest" description="Disordered" evidence="1">
    <location>
        <begin position="67"/>
        <end position="151"/>
    </location>
</feature>